<dbReference type="PANTHER" id="PTHR31852">
    <property type="entry name" value="LATE EMBRYOGENESIS ABUNDANT (LEA) HYDROXYPROLINE-RICH GLYCOPROTEIN FAMILY"/>
    <property type="match status" value="1"/>
</dbReference>
<comment type="caution">
    <text evidence="2">The sequence shown here is derived from an EMBL/GenBank/DDBJ whole genome shotgun (WGS) entry which is preliminary data.</text>
</comment>
<organism evidence="2 3">
    <name type="scientific">Adiantum capillus-veneris</name>
    <name type="common">Maidenhair fern</name>
    <dbReference type="NCBI Taxonomy" id="13818"/>
    <lineage>
        <taxon>Eukaryota</taxon>
        <taxon>Viridiplantae</taxon>
        <taxon>Streptophyta</taxon>
        <taxon>Embryophyta</taxon>
        <taxon>Tracheophyta</taxon>
        <taxon>Polypodiopsida</taxon>
        <taxon>Polypodiidae</taxon>
        <taxon>Polypodiales</taxon>
        <taxon>Pteridineae</taxon>
        <taxon>Pteridaceae</taxon>
        <taxon>Vittarioideae</taxon>
        <taxon>Adiantum</taxon>
    </lineage>
</organism>
<evidence type="ECO:0008006" key="4">
    <source>
        <dbReference type="Google" id="ProtNLM"/>
    </source>
</evidence>
<dbReference type="InterPro" id="IPR055301">
    <property type="entry name" value="Lea14-like_2"/>
</dbReference>
<keyword evidence="1" id="KW-1133">Transmembrane helix</keyword>
<keyword evidence="3" id="KW-1185">Reference proteome</keyword>
<keyword evidence="1" id="KW-0812">Transmembrane</keyword>
<gene>
    <name evidence="2" type="ORF">GOP47_0006645</name>
</gene>
<protein>
    <recommendedName>
        <fullName evidence="4">Late embryogenesis abundant protein LEA-2 subgroup domain-containing protein</fullName>
    </recommendedName>
</protein>
<sequence>MGESCDRKRERQHTACIVCTFLLVGFLLLLLILYFSLFKPKDPRVQVPTMQLLSYSPLSNNIGASLSLNLQVTMYNPNRADFIIQDGSTACLYYNNQQVGFTPIPRATIPAQSFSTTSVRLSSSTPLPLIPDAYIAPGGTVNDNGMPGMPEAAANVLPISTSVTIVGQVTTVDLFSHHSDVVSKCKVALSVGTSGSASIQSYSCQSSYSLDD</sequence>
<reference evidence="2" key="1">
    <citation type="submission" date="2021-01" db="EMBL/GenBank/DDBJ databases">
        <title>Adiantum capillus-veneris genome.</title>
        <authorList>
            <person name="Fang Y."/>
            <person name="Liao Q."/>
        </authorList>
    </citation>
    <scope>NUCLEOTIDE SEQUENCE</scope>
    <source>
        <strain evidence="2">H3</strain>
        <tissue evidence="2">Leaf</tissue>
    </source>
</reference>
<dbReference type="Proteomes" id="UP000886520">
    <property type="component" value="Chromosome 6"/>
</dbReference>
<evidence type="ECO:0000313" key="3">
    <source>
        <dbReference type="Proteomes" id="UP000886520"/>
    </source>
</evidence>
<dbReference type="OrthoDB" id="685087at2759"/>
<dbReference type="AlphaFoldDB" id="A0A9D4V394"/>
<proteinExistence type="predicted"/>
<keyword evidence="1" id="KW-0472">Membrane</keyword>
<dbReference type="EMBL" id="JABFUD020000006">
    <property type="protein sequence ID" value="KAI5078974.1"/>
    <property type="molecule type" value="Genomic_DNA"/>
</dbReference>
<accession>A0A9D4V394</accession>
<evidence type="ECO:0000256" key="1">
    <source>
        <dbReference type="SAM" id="Phobius"/>
    </source>
</evidence>
<evidence type="ECO:0000313" key="2">
    <source>
        <dbReference type="EMBL" id="KAI5078974.1"/>
    </source>
</evidence>
<feature type="transmembrane region" description="Helical" evidence="1">
    <location>
        <begin position="15"/>
        <end position="37"/>
    </location>
</feature>
<name>A0A9D4V394_ADICA</name>